<dbReference type="SUPFAM" id="SSF90123">
    <property type="entry name" value="ABC transporter transmembrane region"/>
    <property type="match status" value="1"/>
</dbReference>
<dbReference type="InterPro" id="IPR039421">
    <property type="entry name" value="Type_1_exporter"/>
</dbReference>
<dbReference type="PROSITE" id="PS00211">
    <property type="entry name" value="ABC_TRANSPORTER_1"/>
    <property type="match status" value="1"/>
</dbReference>
<protein>
    <recommendedName>
        <fullName evidence="13">ABC transporter ATP-binding protein</fullName>
    </recommendedName>
</protein>
<dbReference type="CDD" id="cd07346">
    <property type="entry name" value="ABC_6TM_exporters"/>
    <property type="match status" value="1"/>
</dbReference>
<feature type="transmembrane region" description="Helical" evidence="8">
    <location>
        <begin position="277"/>
        <end position="296"/>
    </location>
</feature>
<proteinExistence type="predicted"/>
<reference evidence="11 12" key="1">
    <citation type="journal article" date="2016" name="Nat. Commun.">
        <title>Thousands of microbial genomes shed light on interconnected biogeochemical processes in an aquifer system.</title>
        <authorList>
            <person name="Anantharaman K."/>
            <person name="Brown C.T."/>
            <person name="Hug L.A."/>
            <person name="Sharon I."/>
            <person name="Castelle C.J."/>
            <person name="Probst A.J."/>
            <person name="Thomas B.C."/>
            <person name="Singh A."/>
            <person name="Wilkins M.J."/>
            <person name="Karaoz U."/>
            <person name="Brodie E.L."/>
            <person name="Williams K.H."/>
            <person name="Hubbard S.S."/>
            <person name="Banfield J.F."/>
        </authorList>
    </citation>
    <scope>NUCLEOTIDE SEQUENCE [LARGE SCALE GENOMIC DNA]</scope>
</reference>
<feature type="domain" description="ABC transmembrane type-1" evidence="10">
    <location>
        <begin position="24"/>
        <end position="310"/>
    </location>
</feature>
<name>A0A1G1Y2P3_9BACT</name>
<dbReference type="STRING" id="1797535.A2744_03955"/>
<feature type="transmembrane region" description="Helical" evidence="8">
    <location>
        <begin position="64"/>
        <end position="82"/>
    </location>
</feature>
<dbReference type="GO" id="GO:0005886">
    <property type="term" value="C:plasma membrane"/>
    <property type="evidence" value="ECO:0007669"/>
    <property type="project" value="UniProtKB-SubCell"/>
</dbReference>
<dbReference type="InterPro" id="IPR036640">
    <property type="entry name" value="ABC1_TM_sf"/>
</dbReference>
<evidence type="ECO:0000256" key="2">
    <source>
        <dbReference type="ARBA" id="ARBA00022448"/>
    </source>
</evidence>
<dbReference type="GO" id="GO:0016887">
    <property type="term" value="F:ATP hydrolysis activity"/>
    <property type="evidence" value="ECO:0007669"/>
    <property type="project" value="InterPro"/>
</dbReference>
<dbReference type="AlphaFoldDB" id="A0A1G1Y2P3"/>
<evidence type="ECO:0000256" key="5">
    <source>
        <dbReference type="ARBA" id="ARBA00022840"/>
    </source>
</evidence>
<dbReference type="SUPFAM" id="SSF52540">
    <property type="entry name" value="P-loop containing nucleoside triphosphate hydrolases"/>
    <property type="match status" value="1"/>
</dbReference>
<keyword evidence="4" id="KW-0547">Nucleotide-binding</keyword>
<dbReference type="GO" id="GO:0034040">
    <property type="term" value="F:ATPase-coupled lipid transmembrane transporter activity"/>
    <property type="evidence" value="ECO:0007669"/>
    <property type="project" value="TreeGrafter"/>
</dbReference>
<feature type="transmembrane region" description="Helical" evidence="8">
    <location>
        <begin position="142"/>
        <end position="160"/>
    </location>
</feature>
<dbReference type="FunFam" id="3.40.50.300:FF:000287">
    <property type="entry name" value="Multidrug ABC transporter ATP-binding protein"/>
    <property type="match status" value="1"/>
</dbReference>
<feature type="domain" description="ABC transporter" evidence="9">
    <location>
        <begin position="344"/>
        <end position="578"/>
    </location>
</feature>
<dbReference type="PANTHER" id="PTHR24221">
    <property type="entry name" value="ATP-BINDING CASSETTE SUB-FAMILY B"/>
    <property type="match status" value="1"/>
</dbReference>
<accession>A0A1G1Y2P3</accession>
<dbReference type="InterPro" id="IPR011527">
    <property type="entry name" value="ABC1_TM_dom"/>
</dbReference>
<evidence type="ECO:0000256" key="7">
    <source>
        <dbReference type="ARBA" id="ARBA00023136"/>
    </source>
</evidence>
<feature type="transmembrane region" description="Helical" evidence="8">
    <location>
        <begin position="247"/>
        <end position="271"/>
    </location>
</feature>
<gene>
    <name evidence="11" type="ORF">A2744_03955</name>
</gene>
<feature type="transmembrane region" description="Helical" evidence="8">
    <location>
        <begin position="21"/>
        <end position="44"/>
    </location>
</feature>
<dbReference type="InterPro" id="IPR017871">
    <property type="entry name" value="ABC_transporter-like_CS"/>
</dbReference>
<dbReference type="InterPro" id="IPR027417">
    <property type="entry name" value="P-loop_NTPase"/>
</dbReference>
<keyword evidence="3 8" id="KW-0812">Transmembrane</keyword>
<keyword evidence="2" id="KW-0813">Transport</keyword>
<evidence type="ECO:0000256" key="6">
    <source>
        <dbReference type="ARBA" id="ARBA00022989"/>
    </source>
</evidence>
<dbReference type="SMART" id="SM00382">
    <property type="entry name" value="AAA"/>
    <property type="match status" value="1"/>
</dbReference>
<evidence type="ECO:0000259" key="9">
    <source>
        <dbReference type="PROSITE" id="PS50893"/>
    </source>
</evidence>
<dbReference type="GO" id="GO:0005524">
    <property type="term" value="F:ATP binding"/>
    <property type="evidence" value="ECO:0007669"/>
    <property type="project" value="UniProtKB-KW"/>
</dbReference>
<dbReference type="Proteomes" id="UP000178240">
    <property type="component" value="Unassembled WGS sequence"/>
</dbReference>
<evidence type="ECO:0000313" key="11">
    <source>
        <dbReference type="EMBL" id="OGY46040.1"/>
    </source>
</evidence>
<comment type="subcellular location">
    <subcellularLocation>
        <location evidence="1">Cell membrane</location>
        <topology evidence="1">Multi-pass membrane protein</topology>
    </subcellularLocation>
</comment>
<dbReference type="Gene3D" id="1.20.1560.10">
    <property type="entry name" value="ABC transporter type 1, transmembrane domain"/>
    <property type="match status" value="1"/>
</dbReference>
<dbReference type="PANTHER" id="PTHR24221:SF654">
    <property type="entry name" value="ATP-BINDING CASSETTE SUB-FAMILY B MEMBER 6"/>
    <property type="match status" value="1"/>
</dbReference>
<sequence length="586" mass="66659">MKDNTRKTFKTYWQYARHYRLAGFLLVFFIAAAAVTAVVIPLFFKDFFDALASGQPVEVVSQSLISILVVIAILNLVEWLFWRAATFLDSYFLPKVMADLSNHCFAYLHRHSFSYFNNNFVGSLVKRVKWFVNAFRIITDKILWHLLPLTIHITIIDFVLFQKNAFLGLAVLIWVVIFLAINWAFTKYKLRYDIKRSEAETETTAVLADTITNHTNVMLFNGYRRELSRFAQVTEVLRRLQRFTWNLGNIIEAVQGFLIIVLEIGVFYGAIKLWQRGILTVGDFVLIQTYLLNIFMRIWDFGRVVREIYEHLADAEEMTVILNTPHDIVDVVDAQELKVPAGRIEFKKVTFNYHATRSVLKNFSLAVKPSERLALIGPSGAGKTTVVKLLLRMHDVTAGQILIDGQDIAKVTQESLWHSVSLVPQDPILFHQTLMENIRYGRPEATDAEVLAAAQAAHCHEFIISLAQGYETYVGERGIKLSGGERQRVAIARAILRSSPILILDEATSSLDSESEHLIQDALSKLMENKTVIVVAHRLSTIKKMDRIVVIDQTGIVEEGSHEVLSQKIGGLYQKLWQLQAGGFIK</sequence>
<dbReference type="InterPro" id="IPR003439">
    <property type="entry name" value="ABC_transporter-like_ATP-bd"/>
</dbReference>
<comment type="caution">
    <text evidence="11">The sequence shown here is derived from an EMBL/GenBank/DDBJ whole genome shotgun (WGS) entry which is preliminary data.</text>
</comment>
<dbReference type="GO" id="GO:0140359">
    <property type="term" value="F:ABC-type transporter activity"/>
    <property type="evidence" value="ECO:0007669"/>
    <property type="project" value="InterPro"/>
</dbReference>
<evidence type="ECO:0008006" key="13">
    <source>
        <dbReference type="Google" id="ProtNLM"/>
    </source>
</evidence>
<dbReference type="PROSITE" id="PS50929">
    <property type="entry name" value="ABC_TM1F"/>
    <property type="match status" value="1"/>
</dbReference>
<evidence type="ECO:0000313" key="12">
    <source>
        <dbReference type="Proteomes" id="UP000178240"/>
    </source>
</evidence>
<evidence type="ECO:0000256" key="8">
    <source>
        <dbReference type="SAM" id="Phobius"/>
    </source>
</evidence>
<evidence type="ECO:0000256" key="3">
    <source>
        <dbReference type="ARBA" id="ARBA00022692"/>
    </source>
</evidence>
<keyword evidence="7 8" id="KW-0472">Membrane</keyword>
<feature type="transmembrane region" description="Helical" evidence="8">
    <location>
        <begin position="166"/>
        <end position="185"/>
    </location>
</feature>
<dbReference type="Pfam" id="PF00005">
    <property type="entry name" value="ABC_tran"/>
    <property type="match status" value="1"/>
</dbReference>
<evidence type="ECO:0000259" key="10">
    <source>
        <dbReference type="PROSITE" id="PS50929"/>
    </source>
</evidence>
<dbReference type="PROSITE" id="PS50893">
    <property type="entry name" value="ABC_TRANSPORTER_2"/>
    <property type="match status" value="1"/>
</dbReference>
<evidence type="ECO:0000256" key="1">
    <source>
        <dbReference type="ARBA" id="ARBA00004651"/>
    </source>
</evidence>
<dbReference type="Gene3D" id="3.40.50.300">
    <property type="entry name" value="P-loop containing nucleotide triphosphate hydrolases"/>
    <property type="match status" value="1"/>
</dbReference>
<dbReference type="Pfam" id="PF00664">
    <property type="entry name" value="ABC_membrane"/>
    <property type="match status" value="1"/>
</dbReference>
<evidence type="ECO:0000256" key="4">
    <source>
        <dbReference type="ARBA" id="ARBA00022741"/>
    </source>
</evidence>
<keyword evidence="5" id="KW-0067">ATP-binding</keyword>
<dbReference type="InterPro" id="IPR003593">
    <property type="entry name" value="AAA+_ATPase"/>
</dbReference>
<dbReference type="EMBL" id="MHIE01000008">
    <property type="protein sequence ID" value="OGY46040.1"/>
    <property type="molecule type" value="Genomic_DNA"/>
</dbReference>
<organism evidence="11 12">
    <name type="scientific">Candidatus Buchananbacteria bacterium RIFCSPHIGHO2_01_FULL_44_11</name>
    <dbReference type="NCBI Taxonomy" id="1797535"/>
    <lineage>
        <taxon>Bacteria</taxon>
        <taxon>Candidatus Buchananiibacteriota</taxon>
    </lineage>
</organism>
<keyword evidence="6 8" id="KW-1133">Transmembrane helix</keyword>